<sequence>MTKIQKKMAFEIVSYAKENSAFYKRHFQQLSFPDFEDLPFTNGDLLSKHGEEMLCTSLGEISRIRTFSTSGSSGTPKRFFFGTEDQERTIRFFAQGMASIAPKDHPVLILMSDDKPGSIGSLLKEGLRRINRKGIIYGRPKDLTTILKEIKDVGCIVGMPSDVYYLCKKAPQNNIPSVLLSADYVSPAIIQAIESLWGSQVFTHYGLTETCYGLAVQCSKGKDLHLRNNDFYTEIIDPDTEEVLLPGQKGEIVLTSLHPSPLPLIRYRTGDIGSLSATPCLCGDHALKLHRVYGRLQNLKTPINIHFLDDTIYALKEVYAYEATLTRSELHLIIDGKIPSISELSKCIGIPLNITYQSLLPWTNSGKRRLTLAHESESFEPQY</sequence>
<accession>A0ABT1EAW5</accession>
<keyword evidence="2" id="KW-1185">Reference proteome</keyword>
<evidence type="ECO:0008006" key="3">
    <source>
        <dbReference type="Google" id="ProtNLM"/>
    </source>
</evidence>
<comment type="caution">
    <text evidence="1">The sequence shown here is derived from an EMBL/GenBank/DDBJ whole genome shotgun (WGS) entry which is preliminary data.</text>
</comment>
<dbReference type="InterPro" id="IPR053158">
    <property type="entry name" value="CapK_Type1_Caps_Biosynth"/>
</dbReference>
<dbReference type="PANTHER" id="PTHR36932:SF1">
    <property type="entry name" value="CAPSULAR POLYSACCHARIDE BIOSYNTHESIS PROTEIN"/>
    <property type="match status" value="1"/>
</dbReference>
<protein>
    <recommendedName>
        <fullName evidence="3">Phenylacetate--CoA ligase</fullName>
    </recommendedName>
</protein>
<dbReference type="InterPro" id="IPR042099">
    <property type="entry name" value="ANL_N_sf"/>
</dbReference>
<dbReference type="NCBIfam" id="NF045666">
    <property type="entry name" value="DVU1553_fam_AMP"/>
    <property type="match status" value="1"/>
</dbReference>
<evidence type="ECO:0000313" key="2">
    <source>
        <dbReference type="Proteomes" id="UP001523566"/>
    </source>
</evidence>
<dbReference type="Gene3D" id="3.40.50.12780">
    <property type="entry name" value="N-terminal domain of ligase-like"/>
    <property type="match status" value="1"/>
</dbReference>
<organism evidence="1 2">
    <name type="scientific">Aequitasia blattaphilus</name>
    <dbReference type="NCBI Taxonomy" id="2949332"/>
    <lineage>
        <taxon>Bacteria</taxon>
        <taxon>Bacillati</taxon>
        <taxon>Bacillota</taxon>
        <taxon>Clostridia</taxon>
        <taxon>Lachnospirales</taxon>
        <taxon>Lachnospiraceae</taxon>
        <taxon>Aequitasia</taxon>
    </lineage>
</organism>
<proteinExistence type="predicted"/>
<gene>
    <name evidence="1" type="ORF">NK125_06625</name>
</gene>
<evidence type="ECO:0000313" key="1">
    <source>
        <dbReference type="EMBL" id="MCP1102092.1"/>
    </source>
</evidence>
<dbReference type="EMBL" id="JAMZFW010000007">
    <property type="protein sequence ID" value="MCP1102092.1"/>
    <property type="molecule type" value="Genomic_DNA"/>
</dbReference>
<dbReference type="Proteomes" id="UP001523566">
    <property type="component" value="Unassembled WGS sequence"/>
</dbReference>
<name>A0ABT1EAW5_9FIRM</name>
<reference evidence="1 2" key="1">
    <citation type="journal article" date="2022" name="Genome Biol. Evol.">
        <title>Host diet, physiology and behaviors set the stage for Lachnospiraceae cladogenesis.</title>
        <authorList>
            <person name="Vera-Ponce De Leon A."/>
            <person name="Schneider M."/>
            <person name="Jahnes B.C."/>
            <person name="Sadowski V."/>
            <person name="Camuy-Velez L.A."/>
            <person name="Duan J."/>
            <person name="Sabree Z.L."/>
        </authorList>
    </citation>
    <scope>NUCLEOTIDE SEQUENCE [LARGE SCALE GENOMIC DNA]</scope>
    <source>
        <strain evidence="1 2">PAL113</strain>
    </source>
</reference>
<dbReference type="SUPFAM" id="SSF56801">
    <property type="entry name" value="Acetyl-CoA synthetase-like"/>
    <property type="match status" value="1"/>
</dbReference>
<dbReference type="PANTHER" id="PTHR36932">
    <property type="entry name" value="CAPSULAR POLYSACCHARIDE BIOSYNTHESIS PROTEIN"/>
    <property type="match status" value="1"/>
</dbReference>
<dbReference type="RefSeq" id="WP_262065877.1">
    <property type="nucleotide sequence ID" value="NZ_JAMXOD010000007.1"/>
</dbReference>